<gene>
    <name evidence="2" type="ORF">V5O48_010419</name>
</gene>
<feature type="region of interest" description="Disordered" evidence="1">
    <location>
        <begin position="1"/>
        <end position="130"/>
    </location>
</feature>
<name>A0ABR3F912_9AGAR</name>
<proteinExistence type="predicted"/>
<feature type="compositionally biased region" description="Polar residues" evidence="1">
    <location>
        <begin position="50"/>
        <end position="70"/>
    </location>
</feature>
<sequence length="130" mass="13833">MSGLSNTQEFNRVTAADRTNQGIRDGLPEGQNPPRAPVQLDTVVDKDASAPSSTTGIPASSTLNGATSQDVHNHTLGKPGSGQTSNELHHDGNVGGKRDRQGVHPGQANVELDRAQRETGRDREAFRNDQ</sequence>
<evidence type="ECO:0000256" key="1">
    <source>
        <dbReference type="SAM" id="MobiDB-lite"/>
    </source>
</evidence>
<reference evidence="2 3" key="1">
    <citation type="submission" date="2024-02" db="EMBL/GenBank/DDBJ databases">
        <title>A draft genome for the cacao thread blight pathogen Marasmius crinis-equi.</title>
        <authorList>
            <person name="Cohen S.P."/>
            <person name="Baruah I.K."/>
            <person name="Amoako-Attah I."/>
            <person name="Bukari Y."/>
            <person name="Meinhardt L.W."/>
            <person name="Bailey B.A."/>
        </authorList>
    </citation>
    <scope>NUCLEOTIDE SEQUENCE [LARGE SCALE GENOMIC DNA]</scope>
    <source>
        <strain evidence="2 3">GH-76</strain>
    </source>
</reference>
<feature type="compositionally biased region" description="Polar residues" evidence="1">
    <location>
        <begin position="1"/>
        <end position="22"/>
    </location>
</feature>
<protein>
    <submittedName>
        <fullName evidence="2">Uncharacterized protein</fullName>
    </submittedName>
</protein>
<dbReference type="EMBL" id="JBAHYK010000752">
    <property type="protein sequence ID" value="KAL0571543.1"/>
    <property type="molecule type" value="Genomic_DNA"/>
</dbReference>
<accession>A0ABR3F912</accession>
<keyword evidence="3" id="KW-1185">Reference proteome</keyword>
<dbReference type="Proteomes" id="UP001465976">
    <property type="component" value="Unassembled WGS sequence"/>
</dbReference>
<evidence type="ECO:0000313" key="2">
    <source>
        <dbReference type="EMBL" id="KAL0571543.1"/>
    </source>
</evidence>
<feature type="compositionally biased region" description="Basic and acidic residues" evidence="1">
    <location>
        <begin position="111"/>
        <end position="130"/>
    </location>
</feature>
<feature type="compositionally biased region" description="Basic and acidic residues" evidence="1">
    <location>
        <begin position="87"/>
        <end position="102"/>
    </location>
</feature>
<organism evidence="2 3">
    <name type="scientific">Marasmius crinis-equi</name>
    <dbReference type="NCBI Taxonomy" id="585013"/>
    <lineage>
        <taxon>Eukaryota</taxon>
        <taxon>Fungi</taxon>
        <taxon>Dikarya</taxon>
        <taxon>Basidiomycota</taxon>
        <taxon>Agaricomycotina</taxon>
        <taxon>Agaricomycetes</taxon>
        <taxon>Agaricomycetidae</taxon>
        <taxon>Agaricales</taxon>
        <taxon>Marasmiineae</taxon>
        <taxon>Marasmiaceae</taxon>
        <taxon>Marasmius</taxon>
    </lineage>
</organism>
<comment type="caution">
    <text evidence="2">The sequence shown here is derived from an EMBL/GenBank/DDBJ whole genome shotgun (WGS) entry which is preliminary data.</text>
</comment>
<evidence type="ECO:0000313" key="3">
    <source>
        <dbReference type="Proteomes" id="UP001465976"/>
    </source>
</evidence>